<keyword evidence="11" id="KW-0328">Glycosyltransferase</keyword>
<keyword evidence="11" id="KW-0808">Transferase</keyword>
<name>A0A9P6CVY8_9AGAR</name>
<evidence type="ECO:0000256" key="7">
    <source>
        <dbReference type="ARBA" id="ARBA00048668"/>
    </source>
</evidence>
<sequence length="417" mass="47270">MSAPLAHLAVPPSILDTDLYKLTMQQAVLRLFPDLQASYRFTNRNIDTLFSRQCIERFRTNLSSFSTIALTEDESEWLKKSCPYFTEEYLTYLESYRFKPEQVKVKYIPVTSDDLQGRLEIDIIGPWVETILWEVPLMACLSETYFQTVVTDWNYDNQEELAYAKGKTLLEANCFFSEFGTRRRRSFHAQDIVIGALQRASKEIPSSGGLFGTSNVHFAQKYNLKPIGTIAHEWFMGIGAMKGYENANGIAMHLWEEVYTTPDAPLIALTDTFTTEAFIKDFVSDPELAYRWTGLRQDSGDPFIFGPRIKETYEKLGIPHGSKSLIYSDALNVDKCLAIKKQCDELGFSKVSFGVGTFLTNDFKTASMGEKSKALNIVVKLSSVDHKPCVKLSDDLKKTTGDKATVEHIISVYNLKK</sequence>
<evidence type="ECO:0000256" key="4">
    <source>
        <dbReference type="ARBA" id="ARBA00022553"/>
    </source>
</evidence>
<evidence type="ECO:0000259" key="10">
    <source>
        <dbReference type="Pfam" id="PF17767"/>
    </source>
</evidence>
<dbReference type="AlphaFoldDB" id="A0A9P6CVY8"/>
<dbReference type="Pfam" id="PF17767">
    <property type="entry name" value="NAPRTase_N"/>
    <property type="match status" value="1"/>
</dbReference>
<evidence type="ECO:0000313" key="11">
    <source>
        <dbReference type="EMBL" id="KAF9474684.1"/>
    </source>
</evidence>
<comment type="pathway">
    <text evidence="1 8">Cofactor biosynthesis; NAD(+) biosynthesis; nicotinate D-ribonucleotide from nicotinate: step 1/1.</text>
</comment>
<comment type="similarity">
    <text evidence="2 8">Belongs to the NAPRTase family.</text>
</comment>
<dbReference type="Pfam" id="PF04095">
    <property type="entry name" value="NAPRTase"/>
    <property type="match status" value="1"/>
</dbReference>
<evidence type="ECO:0000256" key="5">
    <source>
        <dbReference type="ARBA" id="ARBA00022598"/>
    </source>
</evidence>
<evidence type="ECO:0000256" key="2">
    <source>
        <dbReference type="ARBA" id="ARBA00010897"/>
    </source>
</evidence>
<protein>
    <recommendedName>
        <fullName evidence="3 8">Nicotinate phosphoribosyltransferase</fullName>
        <ecNumber evidence="3 8">6.3.4.21</ecNumber>
    </recommendedName>
</protein>
<dbReference type="InterPro" id="IPR041525">
    <property type="entry name" value="N/Namide_PRibTrfase"/>
</dbReference>
<keyword evidence="5 8" id="KW-0436">Ligase</keyword>
<dbReference type="Proteomes" id="UP000807469">
    <property type="component" value="Unassembled WGS sequence"/>
</dbReference>
<gene>
    <name evidence="11" type="ORF">BDN70DRAFT_884565</name>
</gene>
<dbReference type="GO" id="GO:0005829">
    <property type="term" value="C:cytosol"/>
    <property type="evidence" value="ECO:0007669"/>
    <property type="project" value="TreeGrafter"/>
</dbReference>
<comment type="PTM">
    <text evidence="8">Transiently phosphorylated on a His residue during the reaction cycle. Phosphorylation strongly increases the affinity for substrates and increases the rate of nicotinate D-ribonucleotide production. Dephosphorylation regenerates the low-affinity form of the enzyme, leading to product release.</text>
</comment>
<comment type="catalytic activity">
    <reaction evidence="7 8">
        <text>5-phospho-alpha-D-ribose 1-diphosphate + nicotinate + ATP + H2O = nicotinate beta-D-ribonucleotide + ADP + phosphate + diphosphate</text>
        <dbReference type="Rhea" id="RHEA:36163"/>
        <dbReference type="ChEBI" id="CHEBI:15377"/>
        <dbReference type="ChEBI" id="CHEBI:30616"/>
        <dbReference type="ChEBI" id="CHEBI:32544"/>
        <dbReference type="ChEBI" id="CHEBI:33019"/>
        <dbReference type="ChEBI" id="CHEBI:43474"/>
        <dbReference type="ChEBI" id="CHEBI:57502"/>
        <dbReference type="ChEBI" id="CHEBI:58017"/>
        <dbReference type="ChEBI" id="CHEBI:456216"/>
        <dbReference type="EC" id="6.3.4.21"/>
    </reaction>
</comment>
<evidence type="ECO:0000256" key="1">
    <source>
        <dbReference type="ARBA" id="ARBA00004952"/>
    </source>
</evidence>
<dbReference type="SUPFAM" id="SSF51690">
    <property type="entry name" value="Nicotinate/Quinolinate PRTase C-terminal domain-like"/>
    <property type="match status" value="1"/>
</dbReference>
<dbReference type="SUPFAM" id="SSF54675">
    <property type="entry name" value="Nicotinate/Quinolinate PRTase N-terminal domain-like"/>
    <property type="match status" value="1"/>
</dbReference>
<accession>A0A9P6CVY8</accession>
<proteinExistence type="inferred from homology"/>
<comment type="caution">
    <text evidence="11">The sequence shown here is derived from an EMBL/GenBank/DDBJ whole genome shotgun (WGS) entry which is preliminary data.</text>
</comment>
<dbReference type="NCBIfam" id="TIGR01514">
    <property type="entry name" value="NAPRTase"/>
    <property type="match status" value="1"/>
</dbReference>
<dbReference type="GO" id="GO:0034355">
    <property type="term" value="P:NAD+ biosynthetic process via the salvage pathway"/>
    <property type="evidence" value="ECO:0007669"/>
    <property type="project" value="TreeGrafter"/>
</dbReference>
<evidence type="ECO:0000313" key="12">
    <source>
        <dbReference type="Proteomes" id="UP000807469"/>
    </source>
</evidence>
<dbReference type="Gene3D" id="3.20.140.10">
    <property type="entry name" value="nicotinate phosphoribosyltransferase"/>
    <property type="match status" value="1"/>
</dbReference>
<dbReference type="InterPro" id="IPR007229">
    <property type="entry name" value="Nic_PRibTrfase-Fam"/>
</dbReference>
<dbReference type="EC" id="6.3.4.21" evidence="3 8"/>
<keyword evidence="12" id="KW-1185">Reference proteome</keyword>
<keyword evidence="6 8" id="KW-0662">Pyridine nucleotide biosynthesis</keyword>
<dbReference type="EMBL" id="MU155367">
    <property type="protein sequence ID" value="KAF9474684.1"/>
    <property type="molecule type" value="Genomic_DNA"/>
</dbReference>
<dbReference type="OrthoDB" id="193380at2759"/>
<keyword evidence="4" id="KW-0597">Phosphoprotein</keyword>
<evidence type="ECO:0000259" key="9">
    <source>
        <dbReference type="Pfam" id="PF04095"/>
    </source>
</evidence>
<organism evidence="11 12">
    <name type="scientific">Pholiota conissans</name>
    <dbReference type="NCBI Taxonomy" id="109636"/>
    <lineage>
        <taxon>Eukaryota</taxon>
        <taxon>Fungi</taxon>
        <taxon>Dikarya</taxon>
        <taxon>Basidiomycota</taxon>
        <taxon>Agaricomycotina</taxon>
        <taxon>Agaricomycetes</taxon>
        <taxon>Agaricomycetidae</taxon>
        <taxon>Agaricales</taxon>
        <taxon>Agaricineae</taxon>
        <taxon>Strophariaceae</taxon>
        <taxon>Pholiota</taxon>
    </lineage>
</organism>
<feature type="domain" description="Nicotinate phosphoribosyltransferase N-terminal" evidence="10">
    <location>
        <begin position="15"/>
        <end position="142"/>
    </location>
</feature>
<dbReference type="InterPro" id="IPR036068">
    <property type="entry name" value="Nicotinate_pribotase-like_C"/>
</dbReference>
<dbReference type="InterPro" id="IPR040727">
    <property type="entry name" value="NAPRTase_N"/>
</dbReference>
<reference evidence="11" key="1">
    <citation type="submission" date="2020-11" db="EMBL/GenBank/DDBJ databases">
        <authorList>
            <consortium name="DOE Joint Genome Institute"/>
            <person name="Ahrendt S."/>
            <person name="Riley R."/>
            <person name="Andreopoulos W."/>
            <person name="Labutti K."/>
            <person name="Pangilinan J."/>
            <person name="Ruiz-Duenas F.J."/>
            <person name="Barrasa J.M."/>
            <person name="Sanchez-Garcia M."/>
            <person name="Camarero S."/>
            <person name="Miyauchi S."/>
            <person name="Serrano A."/>
            <person name="Linde D."/>
            <person name="Babiker R."/>
            <person name="Drula E."/>
            <person name="Ayuso-Fernandez I."/>
            <person name="Pacheco R."/>
            <person name="Padilla G."/>
            <person name="Ferreira P."/>
            <person name="Barriuso J."/>
            <person name="Kellner H."/>
            <person name="Castanera R."/>
            <person name="Alfaro M."/>
            <person name="Ramirez L."/>
            <person name="Pisabarro A.G."/>
            <person name="Kuo A."/>
            <person name="Tritt A."/>
            <person name="Lipzen A."/>
            <person name="He G."/>
            <person name="Yan M."/>
            <person name="Ng V."/>
            <person name="Cullen D."/>
            <person name="Martin F."/>
            <person name="Rosso M.-N."/>
            <person name="Henrissat B."/>
            <person name="Hibbett D."/>
            <person name="Martinez A.T."/>
            <person name="Grigoriev I.V."/>
        </authorList>
    </citation>
    <scope>NUCLEOTIDE SEQUENCE</scope>
    <source>
        <strain evidence="11">CIRM-BRFM 674</strain>
    </source>
</reference>
<dbReference type="NCBIfam" id="NF003704">
    <property type="entry name" value="PRK05321.1"/>
    <property type="match status" value="1"/>
</dbReference>
<dbReference type="PANTHER" id="PTHR11098">
    <property type="entry name" value="NICOTINATE PHOSPHORIBOSYLTRANSFERASE"/>
    <property type="match status" value="1"/>
</dbReference>
<evidence type="ECO:0000256" key="6">
    <source>
        <dbReference type="ARBA" id="ARBA00022642"/>
    </source>
</evidence>
<dbReference type="HAMAP" id="MF_00570">
    <property type="entry name" value="NAPRTase"/>
    <property type="match status" value="1"/>
</dbReference>
<feature type="domain" description="Nicotinate/nicotinamide phosphoribosyltransferase" evidence="9">
    <location>
        <begin position="176"/>
        <end position="415"/>
    </location>
</feature>
<evidence type="ECO:0000256" key="3">
    <source>
        <dbReference type="ARBA" id="ARBA00013236"/>
    </source>
</evidence>
<dbReference type="PANTHER" id="PTHR11098:SF1">
    <property type="entry name" value="NICOTINATE PHOSPHORIBOSYLTRANSFERASE"/>
    <property type="match status" value="1"/>
</dbReference>
<dbReference type="InterPro" id="IPR006406">
    <property type="entry name" value="Nic_PRibTrfase"/>
</dbReference>
<dbReference type="GO" id="GO:0004516">
    <property type="term" value="F:nicotinate phosphoribosyltransferase activity"/>
    <property type="evidence" value="ECO:0007669"/>
    <property type="project" value="UniProtKB-UniRule"/>
</dbReference>
<comment type="function">
    <text evidence="8">Catalyzes the synthesis of beta-nicotinate D-ribonucleotide from nicotinate and 5-phospho-D-ribose 1-phosphate at the expense of ATP.</text>
</comment>
<evidence type="ECO:0000256" key="8">
    <source>
        <dbReference type="RuleBase" id="RU003838"/>
    </source>
</evidence>
<dbReference type="GO" id="GO:0016757">
    <property type="term" value="F:glycosyltransferase activity"/>
    <property type="evidence" value="ECO:0007669"/>
    <property type="project" value="UniProtKB-KW"/>
</dbReference>
<dbReference type="PIRSF" id="PIRSF000484">
    <property type="entry name" value="NAPRT"/>
    <property type="match status" value="1"/>
</dbReference>